<evidence type="ECO:0000259" key="3">
    <source>
        <dbReference type="PROSITE" id="PS50106"/>
    </source>
</evidence>
<protein>
    <submittedName>
        <fullName evidence="4">Uncharacterized protein</fullName>
    </submittedName>
</protein>
<dbReference type="Pfam" id="PF00595">
    <property type="entry name" value="PDZ"/>
    <property type="match status" value="1"/>
</dbReference>
<dbReference type="PROSITE" id="PS50106">
    <property type="entry name" value="PDZ"/>
    <property type="match status" value="1"/>
</dbReference>
<dbReference type="Pfam" id="PF00168">
    <property type="entry name" value="C2"/>
    <property type="match status" value="1"/>
</dbReference>
<dbReference type="InterPro" id="IPR000008">
    <property type="entry name" value="C2_dom"/>
</dbReference>
<dbReference type="SMART" id="SM00228">
    <property type="entry name" value="PDZ"/>
    <property type="match status" value="1"/>
</dbReference>
<dbReference type="Gene3D" id="2.60.40.150">
    <property type="entry name" value="C2 domain"/>
    <property type="match status" value="1"/>
</dbReference>
<name>A0AAD9J0A0_9ANNE</name>
<dbReference type="PANTHER" id="PTHR46848:SF1">
    <property type="entry name" value="REGULATOR OF G-PROTEIN SIGNALING 3"/>
    <property type="match status" value="1"/>
</dbReference>
<dbReference type="SUPFAM" id="SSF50156">
    <property type="entry name" value="PDZ domain-like"/>
    <property type="match status" value="1"/>
</dbReference>
<feature type="compositionally biased region" description="Low complexity" evidence="1">
    <location>
        <begin position="620"/>
        <end position="633"/>
    </location>
</feature>
<organism evidence="4 5">
    <name type="scientific">Paralvinella palmiformis</name>
    <dbReference type="NCBI Taxonomy" id="53620"/>
    <lineage>
        <taxon>Eukaryota</taxon>
        <taxon>Metazoa</taxon>
        <taxon>Spiralia</taxon>
        <taxon>Lophotrochozoa</taxon>
        <taxon>Annelida</taxon>
        <taxon>Polychaeta</taxon>
        <taxon>Sedentaria</taxon>
        <taxon>Canalipalpata</taxon>
        <taxon>Terebellida</taxon>
        <taxon>Terebelliformia</taxon>
        <taxon>Alvinellidae</taxon>
        <taxon>Paralvinella</taxon>
    </lineage>
</organism>
<feature type="region of interest" description="Disordered" evidence="1">
    <location>
        <begin position="600"/>
        <end position="652"/>
    </location>
</feature>
<dbReference type="AlphaFoldDB" id="A0AAD9J0A0"/>
<evidence type="ECO:0000313" key="5">
    <source>
        <dbReference type="Proteomes" id="UP001208570"/>
    </source>
</evidence>
<dbReference type="PANTHER" id="PTHR46848">
    <property type="entry name" value="REGULATOR OF G-PROTEIN SIGNALING 3"/>
    <property type="match status" value="1"/>
</dbReference>
<keyword evidence="5" id="KW-1185">Reference proteome</keyword>
<accession>A0AAD9J0A0</accession>
<dbReference type="Gene3D" id="2.30.42.10">
    <property type="match status" value="1"/>
</dbReference>
<feature type="domain" description="C2" evidence="2">
    <location>
        <begin position="85"/>
        <end position="204"/>
    </location>
</feature>
<dbReference type="EMBL" id="JAODUP010000831">
    <property type="protein sequence ID" value="KAK2143565.1"/>
    <property type="molecule type" value="Genomic_DNA"/>
</dbReference>
<evidence type="ECO:0000259" key="2">
    <source>
        <dbReference type="PROSITE" id="PS50004"/>
    </source>
</evidence>
<feature type="compositionally biased region" description="Low complexity" evidence="1">
    <location>
        <begin position="514"/>
        <end position="524"/>
    </location>
</feature>
<dbReference type="GO" id="GO:0005634">
    <property type="term" value="C:nucleus"/>
    <property type="evidence" value="ECO:0007669"/>
    <property type="project" value="TreeGrafter"/>
</dbReference>
<feature type="domain" description="PDZ" evidence="3">
    <location>
        <begin position="246"/>
        <end position="324"/>
    </location>
</feature>
<dbReference type="InterPro" id="IPR001478">
    <property type="entry name" value="PDZ"/>
</dbReference>
<dbReference type="SMART" id="SM00239">
    <property type="entry name" value="C2"/>
    <property type="match status" value="1"/>
</dbReference>
<comment type="caution">
    <text evidence="4">The sequence shown here is derived from an EMBL/GenBank/DDBJ whole genome shotgun (WGS) entry which is preliminary data.</text>
</comment>
<gene>
    <name evidence="4" type="ORF">LSH36_831g00019</name>
</gene>
<sequence length="652" mass="74715">MVMALAIYNDGDMAFYEDFYGKTNDRHIYEEICGGPLYEDDMYSDSSSSTTSTESDENFPGYIPVPMSEFSDMLPGDKTKLYQAYRGQLKVSAYINYGLLTVHIVMARHLKSKFKSTCDSYVKVSLVPDPIQRTHCKTEVIHESNSPLYDEKFSFELLDEDTPKRLLISVWNRDNQRSRCEFLGCMSFGVHHILTKQKTVQGWYYLMNSELGQKKHLQVTNKKHLSEKGSKNIPSVNQDVLWMEPCVMLIKRGKSGFGFTISGSCPVNVCRIDKGSSAEAAGLKSGDCIVRIDGLNVSRSTCDSVARIIRHCQKKLILEVQRPKRVDSGFKLENMEHSPRQPLANCMPSANRPIENFTMSPWKPQKGRRMLEPVVEEPKSPQSSRRGYETQDYGWIDVGRYGDEDIYVEPDEIHREVLGIPRDPVPPALPPPNKPQQKIEDMVVSPWKNSGYRESSLDDDGRYMRLDGFRDYRESDDVMENRYEWDYSDTRLDSYQDDTPEWDAPRWQPTKAPSGQGSSSGYSSATLPRSMKFGRKLSQVSLDNVYPMKRVYCDDTNYHSNTGLGAHGDHGNRSHYRDNGHIRDIHQYDDQCYMNRPSHRTTEHQYHGDDLHHDDRHTYFHSGSSSTYSGSSSATLPKKKRVSFNVNRQSDV</sequence>
<dbReference type="InterPro" id="IPR036034">
    <property type="entry name" value="PDZ_sf"/>
</dbReference>
<dbReference type="Proteomes" id="UP001208570">
    <property type="component" value="Unassembled WGS sequence"/>
</dbReference>
<dbReference type="GO" id="GO:0005886">
    <property type="term" value="C:plasma membrane"/>
    <property type="evidence" value="ECO:0007669"/>
    <property type="project" value="TreeGrafter"/>
</dbReference>
<feature type="region of interest" description="Disordered" evidence="1">
    <location>
        <begin position="496"/>
        <end position="527"/>
    </location>
</feature>
<evidence type="ECO:0000256" key="1">
    <source>
        <dbReference type="SAM" id="MobiDB-lite"/>
    </source>
</evidence>
<reference evidence="4" key="1">
    <citation type="journal article" date="2023" name="Mol. Biol. Evol.">
        <title>Third-Generation Sequencing Reveals the Adaptive Role of the Epigenome in Three Deep-Sea Polychaetes.</title>
        <authorList>
            <person name="Perez M."/>
            <person name="Aroh O."/>
            <person name="Sun Y."/>
            <person name="Lan Y."/>
            <person name="Juniper S.K."/>
            <person name="Young C.R."/>
            <person name="Angers B."/>
            <person name="Qian P.Y."/>
        </authorList>
    </citation>
    <scope>NUCLEOTIDE SEQUENCE</scope>
    <source>
        <strain evidence="4">P08H-3</strain>
    </source>
</reference>
<proteinExistence type="predicted"/>
<dbReference type="InterPro" id="IPR035892">
    <property type="entry name" value="C2_domain_sf"/>
</dbReference>
<dbReference type="SUPFAM" id="SSF49562">
    <property type="entry name" value="C2 domain (Calcium/lipid-binding domain, CaLB)"/>
    <property type="match status" value="1"/>
</dbReference>
<evidence type="ECO:0000313" key="4">
    <source>
        <dbReference type="EMBL" id="KAK2143565.1"/>
    </source>
</evidence>
<dbReference type="PROSITE" id="PS50004">
    <property type="entry name" value="C2"/>
    <property type="match status" value="1"/>
</dbReference>
<feature type="compositionally biased region" description="Basic and acidic residues" evidence="1">
    <location>
        <begin position="600"/>
        <end position="618"/>
    </location>
</feature>